<comment type="subcellular location">
    <subcellularLocation>
        <location evidence="1">Membrane</location>
        <topology evidence="1">Multi-pass membrane protein</topology>
    </subcellularLocation>
</comment>
<dbReference type="Proteomes" id="UP000085678">
    <property type="component" value="Unplaced"/>
</dbReference>
<feature type="transmembrane region" description="Helical" evidence="2">
    <location>
        <begin position="383"/>
        <end position="409"/>
    </location>
</feature>
<dbReference type="OrthoDB" id="10060767at2759"/>
<evidence type="ECO:0000256" key="2">
    <source>
        <dbReference type="SAM" id="Phobius"/>
    </source>
</evidence>
<dbReference type="InterPro" id="IPR050327">
    <property type="entry name" value="Proton-linked_MCT"/>
</dbReference>
<gene>
    <name evidence="5" type="primary">LOC106155639</name>
</gene>
<feature type="transmembrane region" description="Helical" evidence="2">
    <location>
        <begin position="152"/>
        <end position="171"/>
    </location>
</feature>
<feature type="domain" description="Major facilitator superfamily (MFS) profile" evidence="3">
    <location>
        <begin position="86"/>
        <end position="475"/>
    </location>
</feature>
<sequence>MTFTITFNILRIPLNRNAGVTMNPQDEEPTMSNTVDPHPVSLLHRSETILSGGKPKWALAIDPMDGKQTFCSTDPREKERKIRQCLIVFAAFITFFCVCGFAYSIGVYFEEFLHVFQQRAGDTAWVGSLNFGMLCLSGPVSSIVSERFSCRVVVMVGGLTACAGLVLSAFATSISYLYVTLGILTGFGFGLCFSATVFVVSLAFDRHRSLAMGISMSGVGAGMVVQPYLIEYLIHRYGWRGSMLILAGLMLQSVVCGALMKLPTAKYMTCSPECERASERKPKIIDLGIFVNFNYVALTANIFLFCLGMSVVLVHLPHVADTLSFSHDQSALLISIIGITNTIGRTLSGVVGNLHFVNVTLLYGLSYVIAGLATLFYPSSGHYAVMVICSVIYGLFTAAFGSLLSDVLLRIIGKDRFTAGYGMLMVFGGIGTTLGAPLAGWLYDGLHDYQPSFYLGGGALTLSGLIMFIPWKFENYPTNSTKKNTIGFLECEKVIPDILTEKVPTEEILVVSNRISSV</sequence>
<keyword evidence="2" id="KW-1133">Transmembrane helix</keyword>
<dbReference type="PANTHER" id="PTHR11360">
    <property type="entry name" value="MONOCARBOXYLATE TRANSPORTER"/>
    <property type="match status" value="1"/>
</dbReference>
<keyword evidence="2" id="KW-0812">Transmembrane</keyword>
<dbReference type="RefSeq" id="XP_013386014.1">
    <property type="nucleotide sequence ID" value="XM_013530560.1"/>
</dbReference>
<dbReference type="PROSITE" id="PS50850">
    <property type="entry name" value="MFS"/>
    <property type="match status" value="1"/>
</dbReference>
<dbReference type="SUPFAM" id="SSF103473">
    <property type="entry name" value="MFS general substrate transporter"/>
    <property type="match status" value="1"/>
</dbReference>
<dbReference type="Gene3D" id="1.20.1250.20">
    <property type="entry name" value="MFS general substrate transporter like domains"/>
    <property type="match status" value="2"/>
</dbReference>
<name>A0A1S3HLW7_LINAN</name>
<feature type="transmembrane region" description="Helical" evidence="2">
    <location>
        <begin position="85"/>
        <end position="105"/>
    </location>
</feature>
<dbReference type="Pfam" id="PF07690">
    <property type="entry name" value="MFS_1"/>
    <property type="match status" value="1"/>
</dbReference>
<evidence type="ECO:0000313" key="4">
    <source>
        <dbReference type="Proteomes" id="UP000085678"/>
    </source>
</evidence>
<dbReference type="InterPro" id="IPR036259">
    <property type="entry name" value="MFS_trans_sf"/>
</dbReference>
<dbReference type="AlphaFoldDB" id="A0A1S3HLW7"/>
<feature type="transmembrane region" description="Helical" evidence="2">
    <location>
        <begin position="421"/>
        <end position="441"/>
    </location>
</feature>
<reference evidence="5" key="1">
    <citation type="submission" date="2025-08" db="UniProtKB">
        <authorList>
            <consortium name="RefSeq"/>
        </authorList>
    </citation>
    <scope>IDENTIFICATION</scope>
    <source>
        <tissue evidence="5">Gonads</tissue>
    </source>
</reference>
<dbReference type="CDD" id="cd17352">
    <property type="entry name" value="MFS_MCT_SLC16"/>
    <property type="match status" value="1"/>
</dbReference>
<accession>A0A1S3HLW7</accession>
<feature type="transmembrane region" description="Helical" evidence="2">
    <location>
        <begin position="284"/>
        <end position="313"/>
    </location>
</feature>
<dbReference type="PANTHER" id="PTHR11360:SF284">
    <property type="entry name" value="EG:103B4.3 PROTEIN-RELATED"/>
    <property type="match status" value="1"/>
</dbReference>
<dbReference type="GeneID" id="106155639"/>
<feature type="transmembrane region" description="Helical" evidence="2">
    <location>
        <begin position="210"/>
        <end position="230"/>
    </location>
</feature>
<feature type="transmembrane region" description="Helical" evidence="2">
    <location>
        <begin position="125"/>
        <end position="145"/>
    </location>
</feature>
<dbReference type="InParanoid" id="A0A1S3HLW7"/>
<dbReference type="GO" id="GO:0016020">
    <property type="term" value="C:membrane"/>
    <property type="evidence" value="ECO:0007669"/>
    <property type="project" value="UniProtKB-SubCell"/>
</dbReference>
<feature type="transmembrane region" description="Helical" evidence="2">
    <location>
        <begin position="356"/>
        <end position="377"/>
    </location>
</feature>
<keyword evidence="4" id="KW-1185">Reference proteome</keyword>
<keyword evidence="2" id="KW-0472">Membrane</keyword>
<evidence type="ECO:0000256" key="1">
    <source>
        <dbReference type="ARBA" id="ARBA00004141"/>
    </source>
</evidence>
<dbReference type="InterPro" id="IPR020846">
    <property type="entry name" value="MFS_dom"/>
</dbReference>
<feature type="transmembrane region" description="Helical" evidence="2">
    <location>
        <begin position="325"/>
        <end position="344"/>
    </location>
</feature>
<dbReference type="GO" id="GO:0008028">
    <property type="term" value="F:monocarboxylic acid transmembrane transporter activity"/>
    <property type="evidence" value="ECO:0007669"/>
    <property type="project" value="TreeGrafter"/>
</dbReference>
<dbReference type="InterPro" id="IPR011701">
    <property type="entry name" value="MFS"/>
</dbReference>
<organism evidence="4 5">
    <name type="scientific">Lingula anatina</name>
    <name type="common">Brachiopod</name>
    <name type="synonym">Lingula unguis</name>
    <dbReference type="NCBI Taxonomy" id="7574"/>
    <lineage>
        <taxon>Eukaryota</taxon>
        <taxon>Metazoa</taxon>
        <taxon>Spiralia</taxon>
        <taxon>Lophotrochozoa</taxon>
        <taxon>Brachiopoda</taxon>
        <taxon>Linguliformea</taxon>
        <taxon>Lingulata</taxon>
        <taxon>Lingulida</taxon>
        <taxon>Linguloidea</taxon>
        <taxon>Lingulidae</taxon>
        <taxon>Lingula</taxon>
    </lineage>
</organism>
<protein>
    <submittedName>
        <fullName evidence="5">Monocarboxylate transporter 13 isoform X1</fullName>
    </submittedName>
</protein>
<evidence type="ECO:0000313" key="5">
    <source>
        <dbReference type="RefSeq" id="XP_013386014.1"/>
    </source>
</evidence>
<feature type="transmembrane region" description="Helical" evidence="2">
    <location>
        <begin position="177"/>
        <end position="203"/>
    </location>
</feature>
<evidence type="ECO:0000259" key="3">
    <source>
        <dbReference type="PROSITE" id="PS50850"/>
    </source>
</evidence>
<feature type="transmembrane region" description="Helical" evidence="2">
    <location>
        <begin position="242"/>
        <end position="263"/>
    </location>
</feature>
<feature type="transmembrane region" description="Helical" evidence="2">
    <location>
        <begin position="453"/>
        <end position="473"/>
    </location>
</feature>
<proteinExistence type="predicted"/>
<dbReference type="KEGG" id="lak:106155639"/>